<accession>A0A453K5R3</accession>
<protein>
    <submittedName>
        <fullName evidence="1">Uncharacterized protein</fullName>
    </submittedName>
</protein>
<sequence length="209" mass="22267">MAFLAGGGGCWWVLEVGDGGCIGQIRLRSGAGRGRLGLRLAALTGASLVGRGGGVVVEVRPPLLWIFGALGAVVGGASGGWSVTVLRFSPLDDLGGKGASGSWQGCLPVLLLPGVATATWPWFEKWHNGCSWPAAAGGLPSSCSGRRGPVLKKGSLFQQQRQWTMLRGLGWSWMPGRRLWWWERGSRGWSSLLRCCPVAMAVWRRGAWV</sequence>
<dbReference type="Gramene" id="AET5Gv20309200.1">
    <property type="protein sequence ID" value="AET5Gv20309200.1"/>
    <property type="gene ID" value="AET5Gv20309200"/>
</dbReference>
<dbReference type="Proteomes" id="UP000015105">
    <property type="component" value="Chromosome 5D"/>
</dbReference>
<evidence type="ECO:0000313" key="1">
    <source>
        <dbReference type="EnsemblPlants" id="AET5Gv20309200.1"/>
    </source>
</evidence>
<reference evidence="1" key="3">
    <citation type="journal article" date="2017" name="Nature">
        <title>Genome sequence of the progenitor of the wheat D genome Aegilops tauschii.</title>
        <authorList>
            <person name="Luo M.C."/>
            <person name="Gu Y.Q."/>
            <person name="Puiu D."/>
            <person name="Wang H."/>
            <person name="Twardziok S.O."/>
            <person name="Deal K.R."/>
            <person name="Huo N."/>
            <person name="Zhu T."/>
            <person name="Wang L."/>
            <person name="Wang Y."/>
            <person name="McGuire P.E."/>
            <person name="Liu S."/>
            <person name="Long H."/>
            <person name="Ramasamy R.K."/>
            <person name="Rodriguez J.C."/>
            <person name="Van S.L."/>
            <person name="Yuan L."/>
            <person name="Wang Z."/>
            <person name="Xia Z."/>
            <person name="Xiao L."/>
            <person name="Anderson O.D."/>
            <person name="Ouyang S."/>
            <person name="Liang Y."/>
            <person name="Zimin A.V."/>
            <person name="Pertea G."/>
            <person name="Qi P."/>
            <person name="Bennetzen J.L."/>
            <person name="Dai X."/>
            <person name="Dawson M.W."/>
            <person name="Muller H.G."/>
            <person name="Kugler K."/>
            <person name="Rivarola-Duarte L."/>
            <person name="Spannagl M."/>
            <person name="Mayer K.F.X."/>
            <person name="Lu F.H."/>
            <person name="Bevan M.W."/>
            <person name="Leroy P."/>
            <person name="Li P."/>
            <person name="You F.M."/>
            <person name="Sun Q."/>
            <person name="Liu Z."/>
            <person name="Lyons E."/>
            <person name="Wicker T."/>
            <person name="Salzberg S.L."/>
            <person name="Devos K.M."/>
            <person name="Dvorak J."/>
        </authorList>
    </citation>
    <scope>NUCLEOTIDE SEQUENCE [LARGE SCALE GENOMIC DNA]</scope>
    <source>
        <strain evidence="1">cv. AL8/78</strain>
    </source>
</reference>
<reference evidence="1" key="5">
    <citation type="journal article" date="2021" name="G3 (Bethesda)">
        <title>Aegilops tauschii genome assembly Aet v5.0 features greater sequence contiguity and improved annotation.</title>
        <authorList>
            <person name="Wang L."/>
            <person name="Zhu T."/>
            <person name="Rodriguez J.C."/>
            <person name="Deal K.R."/>
            <person name="Dubcovsky J."/>
            <person name="McGuire P.E."/>
            <person name="Lux T."/>
            <person name="Spannagl M."/>
            <person name="Mayer K.F.X."/>
            <person name="Baldrich P."/>
            <person name="Meyers B.C."/>
            <person name="Huo N."/>
            <person name="Gu Y.Q."/>
            <person name="Zhou H."/>
            <person name="Devos K.M."/>
            <person name="Bennetzen J.L."/>
            <person name="Unver T."/>
            <person name="Budak H."/>
            <person name="Gulick P.J."/>
            <person name="Galiba G."/>
            <person name="Kalapos B."/>
            <person name="Nelson D.R."/>
            <person name="Li P."/>
            <person name="You F.M."/>
            <person name="Luo M.C."/>
            <person name="Dvorak J."/>
        </authorList>
    </citation>
    <scope>NUCLEOTIDE SEQUENCE [LARGE SCALE GENOMIC DNA]</scope>
    <source>
        <strain evidence="1">cv. AL8/78</strain>
    </source>
</reference>
<keyword evidence="2" id="KW-1185">Reference proteome</keyword>
<dbReference type="EnsemblPlants" id="AET5Gv20309200.1">
    <property type="protein sequence ID" value="AET5Gv20309200.1"/>
    <property type="gene ID" value="AET5Gv20309200"/>
</dbReference>
<name>A0A453K5R3_AEGTS</name>
<organism evidence="1 2">
    <name type="scientific">Aegilops tauschii subsp. strangulata</name>
    <name type="common">Goatgrass</name>
    <dbReference type="NCBI Taxonomy" id="200361"/>
    <lineage>
        <taxon>Eukaryota</taxon>
        <taxon>Viridiplantae</taxon>
        <taxon>Streptophyta</taxon>
        <taxon>Embryophyta</taxon>
        <taxon>Tracheophyta</taxon>
        <taxon>Spermatophyta</taxon>
        <taxon>Magnoliopsida</taxon>
        <taxon>Liliopsida</taxon>
        <taxon>Poales</taxon>
        <taxon>Poaceae</taxon>
        <taxon>BOP clade</taxon>
        <taxon>Pooideae</taxon>
        <taxon>Triticodae</taxon>
        <taxon>Triticeae</taxon>
        <taxon>Triticinae</taxon>
        <taxon>Aegilops</taxon>
    </lineage>
</organism>
<proteinExistence type="predicted"/>
<reference evidence="2" key="2">
    <citation type="journal article" date="2017" name="Nat. Plants">
        <title>The Aegilops tauschii genome reveals multiple impacts of transposons.</title>
        <authorList>
            <person name="Zhao G."/>
            <person name="Zou C."/>
            <person name="Li K."/>
            <person name="Wang K."/>
            <person name="Li T."/>
            <person name="Gao L."/>
            <person name="Zhang X."/>
            <person name="Wang H."/>
            <person name="Yang Z."/>
            <person name="Liu X."/>
            <person name="Jiang W."/>
            <person name="Mao L."/>
            <person name="Kong X."/>
            <person name="Jiao Y."/>
            <person name="Jia J."/>
        </authorList>
    </citation>
    <scope>NUCLEOTIDE SEQUENCE [LARGE SCALE GENOMIC DNA]</scope>
    <source>
        <strain evidence="2">cv. AL8/78</strain>
    </source>
</reference>
<evidence type="ECO:0000313" key="2">
    <source>
        <dbReference type="Proteomes" id="UP000015105"/>
    </source>
</evidence>
<reference evidence="2" key="1">
    <citation type="journal article" date="2014" name="Science">
        <title>Ancient hybridizations among the ancestral genomes of bread wheat.</title>
        <authorList>
            <consortium name="International Wheat Genome Sequencing Consortium,"/>
            <person name="Marcussen T."/>
            <person name="Sandve S.R."/>
            <person name="Heier L."/>
            <person name="Spannagl M."/>
            <person name="Pfeifer M."/>
            <person name="Jakobsen K.S."/>
            <person name="Wulff B.B."/>
            <person name="Steuernagel B."/>
            <person name="Mayer K.F."/>
            <person name="Olsen O.A."/>
        </authorList>
    </citation>
    <scope>NUCLEOTIDE SEQUENCE [LARGE SCALE GENOMIC DNA]</scope>
    <source>
        <strain evidence="2">cv. AL8/78</strain>
    </source>
</reference>
<dbReference type="AlphaFoldDB" id="A0A453K5R3"/>
<reference evidence="1" key="4">
    <citation type="submission" date="2019-03" db="UniProtKB">
        <authorList>
            <consortium name="EnsemblPlants"/>
        </authorList>
    </citation>
    <scope>IDENTIFICATION</scope>
</reference>